<name>A0AAP9WBM2_LEPIR</name>
<proteinExistence type="predicted"/>
<keyword evidence="6 7" id="KW-0472">Membrane</keyword>
<comment type="subcellular location">
    <subcellularLocation>
        <location evidence="1">Cell membrane</location>
        <topology evidence="1">Multi-pass membrane protein</topology>
    </subcellularLocation>
</comment>
<dbReference type="InterPro" id="IPR003439">
    <property type="entry name" value="ABC_transporter-like_ATP-bd"/>
</dbReference>
<dbReference type="AlphaFoldDB" id="A0AAP9WBM2"/>
<evidence type="ECO:0000313" key="10">
    <source>
        <dbReference type="EMBL" id="QOI43107.1"/>
    </source>
</evidence>
<feature type="transmembrane region" description="Helical" evidence="7">
    <location>
        <begin position="300"/>
        <end position="321"/>
    </location>
</feature>
<dbReference type="RefSeq" id="WP_192505319.1">
    <property type="nucleotide sequence ID" value="NZ_CP043884.1"/>
</dbReference>
<dbReference type="GO" id="GO:0015421">
    <property type="term" value="F:ABC-type oligopeptide transporter activity"/>
    <property type="evidence" value="ECO:0007669"/>
    <property type="project" value="TreeGrafter"/>
</dbReference>
<dbReference type="InterPro" id="IPR003593">
    <property type="entry name" value="AAA+_ATPase"/>
</dbReference>
<dbReference type="Gene3D" id="3.40.50.300">
    <property type="entry name" value="P-loop containing nucleotide triphosphate hydrolases"/>
    <property type="match status" value="1"/>
</dbReference>
<evidence type="ECO:0000256" key="6">
    <source>
        <dbReference type="ARBA" id="ARBA00023136"/>
    </source>
</evidence>
<keyword evidence="4 10" id="KW-0067">ATP-binding</keyword>
<keyword evidence="2 7" id="KW-0812">Transmembrane</keyword>
<dbReference type="InterPro" id="IPR017871">
    <property type="entry name" value="ABC_transporter-like_CS"/>
</dbReference>
<accession>A0AAP9WBM2</accession>
<dbReference type="PROSITE" id="PS50893">
    <property type="entry name" value="ABC_TRANSPORTER_2"/>
    <property type="match status" value="1"/>
</dbReference>
<evidence type="ECO:0000256" key="5">
    <source>
        <dbReference type="ARBA" id="ARBA00022989"/>
    </source>
</evidence>
<feature type="domain" description="ABC transmembrane type-1" evidence="9">
    <location>
        <begin position="34"/>
        <end position="329"/>
    </location>
</feature>
<dbReference type="PANTHER" id="PTHR43394">
    <property type="entry name" value="ATP-DEPENDENT PERMEASE MDL1, MITOCHONDRIAL"/>
    <property type="match status" value="1"/>
</dbReference>
<dbReference type="Proteomes" id="UP000663124">
    <property type="component" value="Chromosome 1"/>
</dbReference>
<dbReference type="GO" id="GO:0005886">
    <property type="term" value="C:plasma membrane"/>
    <property type="evidence" value="ECO:0007669"/>
    <property type="project" value="UniProtKB-SubCell"/>
</dbReference>
<evidence type="ECO:0000259" key="9">
    <source>
        <dbReference type="PROSITE" id="PS50929"/>
    </source>
</evidence>
<protein>
    <submittedName>
        <fullName evidence="10">ABC transporter ATP-binding protein</fullName>
    </submittedName>
</protein>
<sequence>MKSFNNSNKQIKTKTSIGSIFLEFLNQYPKQFGFLFFLLILEGLMAAISVFSIVPLADFLLDATLTKPSQITKIVLKIFELFSVLPNFWHFGFLFFIMNLWKGFLDVTIRFAILKIKYTVVRGLLGETLRSFFNARWEFFSSAENGRLLNTFNKELNTIGDTLGGLATLLAQTIQLFIYLIVPLWLNATMTITALGLSLVFGLPFLLLHKLSYRLGKQNTETANIAMGVLSEIVGSARIILGFGRQKDARDRYLKALDQHVNVTLKSQTLLTAIPKLFQPLAMLAAVIAMGLAISKSILISELAAVMWSLLACLPLLAALIQNNVNISNFLPSYEQLLSLREKAVRFQEIEGTRIFSKLENSIQLKDLSFTYPGRSKTLDCINLNILKGKMTAFAGESGAGKSTITDLILGLQIPDEGYVLIDGISLKEWKQNSFRERIGYVPQDPVLFHSSIRENLLWSMNSVAEKELWEALSLANAENFVRELPNGIDTVVGDKGTRLSGGQRQRIALARAILRKPELLILDEATSSLDSESETLIQRSIEQVAKGTTVIVVAHRLSTIAKADMVYVLSQGKILEQGSFAQLSVKPEGILEKMIKTQLSLKNL</sequence>
<evidence type="ECO:0000256" key="1">
    <source>
        <dbReference type="ARBA" id="ARBA00004651"/>
    </source>
</evidence>
<evidence type="ECO:0000259" key="8">
    <source>
        <dbReference type="PROSITE" id="PS50893"/>
    </source>
</evidence>
<keyword evidence="5 7" id="KW-1133">Transmembrane helix</keyword>
<feature type="transmembrane region" description="Helical" evidence="7">
    <location>
        <begin position="188"/>
        <end position="208"/>
    </location>
</feature>
<dbReference type="Gene3D" id="1.20.1560.10">
    <property type="entry name" value="ABC transporter type 1, transmembrane domain"/>
    <property type="match status" value="1"/>
</dbReference>
<feature type="domain" description="ABC transporter" evidence="8">
    <location>
        <begin position="363"/>
        <end position="597"/>
    </location>
</feature>
<dbReference type="PANTHER" id="PTHR43394:SF1">
    <property type="entry name" value="ATP-BINDING CASSETTE SUB-FAMILY B MEMBER 10, MITOCHONDRIAL"/>
    <property type="match status" value="1"/>
</dbReference>
<dbReference type="Pfam" id="PF00005">
    <property type="entry name" value="ABC_tran"/>
    <property type="match status" value="1"/>
</dbReference>
<dbReference type="InterPro" id="IPR039421">
    <property type="entry name" value="Type_1_exporter"/>
</dbReference>
<evidence type="ECO:0000256" key="2">
    <source>
        <dbReference type="ARBA" id="ARBA00022692"/>
    </source>
</evidence>
<dbReference type="InterPro" id="IPR011527">
    <property type="entry name" value="ABC1_TM_dom"/>
</dbReference>
<keyword evidence="3" id="KW-0547">Nucleotide-binding</keyword>
<dbReference type="FunFam" id="3.40.50.300:FF:003436">
    <property type="entry name" value="ABC transporter ATP-binding protein"/>
    <property type="match status" value="1"/>
</dbReference>
<dbReference type="PROSITE" id="PS50929">
    <property type="entry name" value="ABC_TM1F"/>
    <property type="match status" value="1"/>
</dbReference>
<feature type="transmembrane region" description="Helical" evidence="7">
    <location>
        <begin position="32"/>
        <end position="54"/>
    </location>
</feature>
<dbReference type="InterPro" id="IPR027417">
    <property type="entry name" value="P-loop_NTPase"/>
</dbReference>
<gene>
    <name evidence="10" type="ORF">Lepto782_13105</name>
</gene>
<feature type="transmembrane region" description="Helical" evidence="7">
    <location>
        <begin position="277"/>
        <end position="294"/>
    </location>
</feature>
<evidence type="ECO:0000256" key="7">
    <source>
        <dbReference type="SAM" id="Phobius"/>
    </source>
</evidence>
<dbReference type="InterPro" id="IPR036640">
    <property type="entry name" value="ABC1_TM_sf"/>
</dbReference>
<feature type="transmembrane region" description="Helical" evidence="7">
    <location>
        <begin position="163"/>
        <end position="182"/>
    </location>
</feature>
<dbReference type="GO" id="GO:0016887">
    <property type="term" value="F:ATP hydrolysis activity"/>
    <property type="evidence" value="ECO:0007669"/>
    <property type="project" value="InterPro"/>
</dbReference>
<reference evidence="10" key="1">
    <citation type="submission" date="2019-09" db="EMBL/GenBank/DDBJ databases">
        <title>Comparative Genomics of Leptospira interrogans Reveals Genome Plasticity - A Common Adaptive Strategy for Survival in Various Hosts.</title>
        <authorList>
            <person name="Ramli S.R."/>
            <person name="Bunk B."/>
            <person name="Goris M."/>
            <person name="Bhuju S."/>
            <person name="Jarek M."/>
            <person name="Sproer C."/>
            <person name="Mustakim S."/>
            <person name="Strommenger B."/>
            <person name="Pessler F."/>
        </authorList>
    </citation>
    <scope>NUCLEOTIDE SEQUENCE</scope>
    <source>
        <strain evidence="10">782</strain>
    </source>
</reference>
<organism evidence="10 11">
    <name type="scientific">Leptospira interrogans serovar Canicola</name>
    <dbReference type="NCBI Taxonomy" id="211880"/>
    <lineage>
        <taxon>Bacteria</taxon>
        <taxon>Pseudomonadati</taxon>
        <taxon>Spirochaetota</taxon>
        <taxon>Spirochaetia</taxon>
        <taxon>Leptospirales</taxon>
        <taxon>Leptospiraceae</taxon>
        <taxon>Leptospira</taxon>
    </lineage>
</organism>
<evidence type="ECO:0000256" key="4">
    <source>
        <dbReference type="ARBA" id="ARBA00022840"/>
    </source>
</evidence>
<dbReference type="Pfam" id="PF00664">
    <property type="entry name" value="ABC_membrane"/>
    <property type="match status" value="1"/>
</dbReference>
<dbReference type="SUPFAM" id="SSF90123">
    <property type="entry name" value="ABC transporter transmembrane region"/>
    <property type="match status" value="1"/>
</dbReference>
<dbReference type="GO" id="GO:0005524">
    <property type="term" value="F:ATP binding"/>
    <property type="evidence" value="ECO:0007669"/>
    <property type="project" value="UniProtKB-KW"/>
</dbReference>
<evidence type="ECO:0000313" key="11">
    <source>
        <dbReference type="Proteomes" id="UP000663124"/>
    </source>
</evidence>
<dbReference type="PROSITE" id="PS00211">
    <property type="entry name" value="ABC_TRANSPORTER_1"/>
    <property type="match status" value="1"/>
</dbReference>
<evidence type="ECO:0000256" key="3">
    <source>
        <dbReference type="ARBA" id="ARBA00022741"/>
    </source>
</evidence>
<dbReference type="SMART" id="SM00382">
    <property type="entry name" value="AAA"/>
    <property type="match status" value="1"/>
</dbReference>
<dbReference type="EMBL" id="CP043884">
    <property type="protein sequence ID" value="QOI43107.1"/>
    <property type="molecule type" value="Genomic_DNA"/>
</dbReference>
<dbReference type="SUPFAM" id="SSF52540">
    <property type="entry name" value="P-loop containing nucleoside triphosphate hydrolases"/>
    <property type="match status" value="1"/>
</dbReference>